<keyword evidence="1" id="KW-1185">Reference proteome</keyword>
<evidence type="ECO:0000313" key="2">
    <source>
        <dbReference type="WBParaSite" id="Pan_g7389.t1"/>
    </source>
</evidence>
<reference evidence="1" key="1">
    <citation type="journal article" date="2013" name="Genetics">
        <title>The draft genome and transcriptome of Panagrellus redivivus are shaped by the harsh demands of a free-living lifestyle.</title>
        <authorList>
            <person name="Srinivasan J."/>
            <person name="Dillman A.R."/>
            <person name="Macchietto M.G."/>
            <person name="Heikkinen L."/>
            <person name="Lakso M."/>
            <person name="Fracchia K.M."/>
            <person name="Antoshechkin I."/>
            <person name="Mortazavi A."/>
            <person name="Wong G."/>
            <person name="Sternberg P.W."/>
        </authorList>
    </citation>
    <scope>NUCLEOTIDE SEQUENCE [LARGE SCALE GENOMIC DNA]</scope>
    <source>
        <strain evidence="1">MT8872</strain>
    </source>
</reference>
<dbReference type="AlphaFoldDB" id="A0A7E4W4F0"/>
<name>A0A7E4W4F0_PANRE</name>
<accession>A0A7E4W4F0</accession>
<sequence>MRFHLKGRRSMKVLICAYVFAAALIFVAAQSVDDEILEQRRQILERLFGGVAKRRTNRELLGKRALPGFERESRRARELWGKRSVSSSPIDFPSNDLVENWGDMPQKRMGRELFGKRSADHENMAYLMSLVNSRRDRRARTSELFG</sequence>
<organism evidence="1 2">
    <name type="scientific">Panagrellus redivivus</name>
    <name type="common">Microworm</name>
    <dbReference type="NCBI Taxonomy" id="6233"/>
    <lineage>
        <taxon>Eukaryota</taxon>
        <taxon>Metazoa</taxon>
        <taxon>Ecdysozoa</taxon>
        <taxon>Nematoda</taxon>
        <taxon>Chromadorea</taxon>
        <taxon>Rhabditida</taxon>
        <taxon>Tylenchina</taxon>
        <taxon>Panagrolaimomorpha</taxon>
        <taxon>Panagrolaimoidea</taxon>
        <taxon>Panagrolaimidae</taxon>
        <taxon>Panagrellus</taxon>
    </lineage>
</organism>
<protein>
    <submittedName>
        <fullName evidence="2">Neuropeptide</fullName>
    </submittedName>
</protein>
<evidence type="ECO:0000313" key="1">
    <source>
        <dbReference type="Proteomes" id="UP000492821"/>
    </source>
</evidence>
<reference evidence="2" key="2">
    <citation type="submission" date="2020-10" db="UniProtKB">
        <authorList>
            <consortium name="WormBaseParasite"/>
        </authorList>
    </citation>
    <scope>IDENTIFICATION</scope>
</reference>
<proteinExistence type="predicted"/>
<dbReference type="WBParaSite" id="Pan_g7389.t1">
    <property type="protein sequence ID" value="Pan_g7389.t1"/>
    <property type="gene ID" value="Pan_g7389"/>
</dbReference>
<dbReference type="Proteomes" id="UP000492821">
    <property type="component" value="Unassembled WGS sequence"/>
</dbReference>